<protein>
    <submittedName>
        <fullName evidence="2">Uncharacterized protein</fullName>
    </submittedName>
</protein>
<name>B1VAQ8_PHYAS</name>
<keyword evidence="1" id="KW-0812">Transmembrane</keyword>
<evidence type="ECO:0000313" key="2">
    <source>
        <dbReference type="EMBL" id="CAM12031.1"/>
    </source>
</evidence>
<accession>B1VAQ8</accession>
<proteinExistence type="predicted"/>
<organism evidence="2 3">
    <name type="scientific">Phytoplasma australiense</name>
    <dbReference type="NCBI Taxonomy" id="59748"/>
    <lineage>
        <taxon>Bacteria</taxon>
        <taxon>Bacillati</taxon>
        <taxon>Mycoplasmatota</taxon>
        <taxon>Mollicutes</taxon>
        <taxon>Acholeplasmatales</taxon>
        <taxon>Acholeplasmataceae</taxon>
        <taxon>Candidatus Phytoplasma</taxon>
        <taxon>16SrXII (Stolbur group)</taxon>
    </lineage>
</organism>
<evidence type="ECO:0000256" key="1">
    <source>
        <dbReference type="SAM" id="Phobius"/>
    </source>
</evidence>
<dbReference type="Proteomes" id="UP000008323">
    <property type="component" value="Chromosome"/>
</dbReference>
<evidence type="ECO:0000313" key="3">
    <source>
        <dbReference type="Proteomes" id="UP000008323"/>
    </source>
</evidence>
<sequence>MIIYFVSIKIKILMMLEKIMNRKNSIKNYLYKDIYGLLLIVFLGVIHLVIFLEASVICLVISNCTPNYTHPKLNTIYF</sequence>
<keyword evidence="1" id="KW-1133">Transmembrane helix</keyword>
<feature type="transmembrane region" description="Helical" evidence="1">
    <location>
        <begin position="34"/>
        <end position="62"/>
    </location>
</feature>
<reference evidence="2 3" key="1">
    <citation type="journal article" date="2008" name="J. Bacteriol.">
        <title>Comparative genome analysis of 'Candidatus Phytoplasma australiense' (subgroup tuf-Australia I; rp-A) and 'Ca. Phytoplasma asteris' strains OY-M and AY-WB.</title>
        <authorList>
            <person name="Tran-Nguyen L.T."/>
            <person name="Kube M."/>
            <person name="Schneider B."/>
            <person name="Reinhardt R."/>
            <person name="Gibb K.S."/>
        </authorList>
    </citation>
    <scope>NUCLEOTIDE SEQUENCE [LARGE SCALE GENOMIC DNA]</scope>
</reference>
<dbReference type="EMBL" id="AM422018">
    <property type="protein sequence ID" value="CAM12031.1"/>
    <property type="molecule type" value="Genomic_DNA"/>
</dbReference>
<dbReference type="KEGG" id="pal:PA0697"/>
<gene>
    <name evidence="2" type="ordered locus">PA0697</name>
</gene>
<dbReference type="AlphaFoldDB" id="B1VAQ8"/>
<keyword evidence="1" id="KW-0472">Membrane</keyword>